<dbReference type="Proteomes" id="UP000009227">
    <property type="component" value="Chromosome"/>
</dbReference>
<dbReference type="RefSeq" id="WP_013799738.1">
    <property type="nucleotide sequence ID" value="NC_015562.1"/>
</dbReference>
<dbReference type="STRING" id="880724.Metig_1612"/>
<dbReference type="InterPro" id="IPR019213">
    <property type="entry name" value="EhaD-like"/>
</dbReference>
<proteinExistence type="predicted"/>
<dbReference type="EMBL" id="CP002737">
    <property type="protein sequence ID" value="AEF97145.1"/>
    <property type="molecule type" value="Genomic_DNA"/>
</dbReference>
<dbReference type="OrthoDB" id="65862at2157"/>
<dbReference type="HOGENOM" id="CLU_170806_0_0_2"/>
<organism evidence="3">
    <name type="scientific">Methanotorris igneus (strain DSM 5666 / JCM 11834 / Kol 5)</name>
    <dbReference type="NCBI Taxonomy" id="880724"/>
    <lineage>
        <taxon>Archaea</taxon>
        <taxon>Methanobacteriati</taxon>
        <taxon>Methanobacteriota</taxon>
        <taxon>Methanomada group</taxon>
        <taxon>Methanococci</taxon>
        <taxon>Methanococcales</taxon>
        <taxon>Methanocaldococcaceae</taxon>
        <taxon>Methanotorris</taxon>
    </lineage>
</organism>
<accession>F6BBD8</accession>
<dbReference type="Pfam" id="PF09881">
    <property type="entry name" value="EhaD"/>
    <property type="match status" value="1"/>
</dbReference>
<dbReference type="InterPro" id="IPR011308">
    <property type="entry name" value="Prd_NiFe_hyd_3_EhaD"/>
</dbReference>
<feature type="transmembrane region" description="Helical" evidence="1">
    <location>
        <begin position="29"/>
        <end position="51"/>
    </location>
</feature>
<evidence type="ECO:0000313" key="3">
    <source>
        <dbReference type="Proteomes" id="UP000009227"/>
    </source>
</evidence>
<dbReference type="GeneID" id="10644485"/>
<keyword evidence="1" id="KW-0472">Membrane</keyword>
<dbReference type="AlphaFoldDB" id="F6BBD8"/>
<sequence length="92" mass="9992">MDILPTVSAICCVLGAIGVIVHTNPINKIIMFAFLESGLIGLIVSCYYLDVAIVSSILEPIGTVVLLLGLMKYEVVKKSKKKYGRKLPILTK</sequence>
<dbReference type="PIRSF" id="PIRSF006581">
    <property type="entry name" value="EhaD"/>
    <property type="match status" value="1"/>
</dbReference>
<dbReference type="KEGG" id="mig:Metig_1612"/>
<evidence type="ECO:0000313" key="2">
    <source>
        <dbReference type="EMBL" id="AEF97145.1"/>
    </source>
</evidence>
<keyword evidence="1" id="KW-0812">Transmembrane</keyword>
<name>F6BBD8_METIK</name>
<gene>
    <name evidence="2" type="ordered locus">Metig_1612</name>
</gene>
<feature type="transmembrane region" description="Helical" evidence="1">
    <location>
        <begin position="57"/>
        <end position="76"/>
    </location>
</feature>
<protein>
    <submittedName>
        <fullName evidence="2">Uncharacterized protein</fullName>
    </submittedName>
</protein>
<feature type="transmembrane region" description="Helical" evidence="1">
    <location>
        <begin position="6"/>
        <end position="22"/>
    </location>
</feature>
<reference evidence="2 3" key="1">
    <citation type="submission" date="2011-05" db="EMBL/GenBank/DDBJ databases">
        <title>Complete sequence of Methanotorris igneus Kol 5.</title>
        <authorList>
            <consortium name="US DOE Joint Genome Institute"/>
            <person name="Lucas S."/>
            <person name="Han J."/>
            <person name="Lapidus A."/>
            <person name="Cheng J.-F."/>
            <person name="Goodwin L."/>
            <person name="Pitluck S."/>
            <person name="Peters L."/>
            <person name="Mikhailova N."/>
            <person name="Chertkov O."/>
            <person name="Han C."/>
            <person name="Tapia R."/>
            <person name="Land M."/>
            <person name="Hauser L."/>
            <person name="Kyrpides N."/>
            <person name="Ivanova N."/>
            <person name="Pagani I."/>
            <person name="Sieprawska-Lupa M."/>
            <person name="Whitman W."/>
            <person name="Woyke T."/>
        </authorList>
    </citation>
    <scope>NUCLEOTIDE SEQUENCE [LARGE SCALE GENOMIC DNA]</scope>
    <source>
        <strain evidence="3">DSM 5666 / JCM 11834 / Kol 5</strain>
    </source>
</reference>
<keyword evidence="1" id="KW-1133">Transmembrane helix</keyword>
<evidence type="ECO:0000256" key="1">
    <source>
        <dbReference type="SAM" id="Phobius"/>
    </source>
</evidence>
<keyword evidence="3" id="KW-1185">Reference proteome</keyword>